<feature type="domain" description="Heterokaryon incompatibility" evidence="1">
    <location>
        <begin position="29"/>
        <end position="92"/>
    </location>
</feature>
<dbReference type="PANTHER" id="PTHR24148">
    <property type="entry name" value="ANKYRIN REPEAT DOMAIN-CONTAINING PROTEIN 39 HOMOLOG-RELATED"/>
    <property type="match status" value="1"/>
</dbReference>
<keyword evidence="3" id="KW-1185">Reference proteome</keyword>
<reference evidence="2" key="1">
    <citation type="journal article" date="2023" name="Mol. Phylogenet. Evol.">
        <title>Genome-scale phylogeny and comparative genomics of the fungal order Sordariales.</title>
        <authorList>
            <person name="Hensen N."/>
            <person name="Bonometti L."/>
            <person name="Westerberg I."/>
            <person name="Brannstrom I.O."/>
            <person name="Guillou S."/>
            <person name="Cros-Aarteil S."/>
            <person name="Calhoun S."/>
            <person name="Haridas S."/>
            <person name="Kuo A."/>
            <person name="Mondo S."/>
            <person name="Pangilinan J."/>
            <person name="Riley R."/>
            <person name="LaButti K."/>
            <person name="Andreopoulos B."/>
            <person name="Lipzen A."/>
            <person name="Chen C."/>
            <person name="Yan M."/>
            <person name="Daum C."/>
            <person name="Ng V."/>
            <person name="Clum A."/>
            <person name="Steindorff A."/>
            <person name="Ohm R.A."/>
            <person name="Martin F."/>
            <person name="Silar P."/>
            <person name="Natvig D.O."/>
            <person name="Lalanne C."/>
            <person name="Gautier V."/>
            <person name="Ament-Velasquez S.L."/>
            <person name="Kruys A."/>
            <person name="Hutchinson M.I."/>
            <person name="Powell A.J."/>
            <person name="Barry K."/>
            <person name="Miller A.N."/>
            <person name="Grigoriev I.V."/>
            <person name="Debuchy R."/>
            <person name="Gladieux P."/>
            <person name="Hiltunen Thoren M."/>
            <person name="Johannesson H."/>
        </authorList>
    </citation>
    <scope>NUCLEOTIDE SEQUENCE</scope>
    <source>
        <strain evidence="2">CBS 990.96</strain>
    </source>
</reference>
<dbReference type="PANTHER" id="PTHR24148:SF64">
    <property type="entry name" value="HETEROKARYON INCOMPATIBILITY DOMAIN-CONTAINING PROTEIN"/>
    <property type="match status" value="1"/>
</dbReference>
<dbReference type="Pfam" id="PF06985">
    <property type="entry name" value="HET"/>
    <property type="match status" value="1"/>
</dbReference>
<dbReference type="InterPro" id="IPR052895">
    <property type="entry name" value="HetReg/Transcr_Mod"/>
</dbReference>
<dbReference type="AlphaFoldDB" id="A0AAN6YR55"/>
<sequence length="569" mass="64352">MTTIPSSIYLFLPIQRPFDFFLFENADDFEALSYVWGDTSVTTPIVVNDSTLRIGKNLRLALFNLRLAHRARVLWADAICINQGDLEEQLRELEAGKLDIVKLNSGPAYDATTKGFDWPDFRGVILQYEWWRRAWTLQEIILPKKAMLVIGTYTIDFDMFSEAILHAERLGVFHENYFAPEFPTIEDELLYYLASSHERAATNSRDKIFAILGLFKPGELNGTGIQPDYSIEPEEIYRRATKVIIENSCNLDVLGCCYPYKKRVVTNLPSWVPDWGSTGNLAEPLIKDAKGQPRTTHASGGSACWPVFRDNGKTLLLRGYAFDTIAQFSVVQPRVYFDDIAEGSMDWLDEYFPREGFPVEWADNPDNPNRPLSDIAREIWELAKGGANLIKHGTIQVASIAGYAEQAGRFFAEIFSTGTKYPGPEGRTKTDEEYQKWLRTLNPVRRLKSREVDNYLPEPIFNSLGFVAGLKNLAFADGNDTFGSYIRHTTNRRVGITGNGRACLLPRLAEVGDHVVLLKGGRVPVILRPREDDNIDGPMEFIGEAYVYGAMDGELWAEIEDCCGWIYLT</sequence>
<dbReference type="Pfam" id="PF26639">
    <property type="entry name" value="Het-6_barrel"/>
    <property type="match status" value="1"/>
</dbReference>
<name>A0AAN6YR55_9PEZI</name>
<evidence type="ECO:0000313" key="3">
    <source>
        <dbReference type="Proteomes" id="UP001301958"/>
    </source>
</evidence>
<evidence type="ECO:0000313" key="2">
    <source>
        <dbReference type="EMBL" id="KAK4222586.1"/>
    </source>
</evidence>
<dbReference type="EMBL" id="MU865463">
    <property type="protein sequence ID" value="KAK4222586.1"/>
    <property type="molecule type" value="Genomic_DNA"/>
</dbReference>
<comment type="caution">
    <text evidence="2">The sequence shown here is derived from an EMBL/GenBank/DDBJ whole genome shotgun (WGS) entry which is preliminary data.</text>
</comment>
<reference evidence="2" key="2">
    <citation type="submission" date="2023-05" db="EMBL/GenBank/DDBJ databases">
        <authorList>
            <consortium name="Lawrence Berkeley National Laboratory"/>
            <person name="Steindorff A."/>
            <person name="Hensen N."/>
            <person name="Bonometti L."/>
            <person name="Westerberg I."/>
            <person name="Brannstrom I.O."/>
            <person name="Guillou S."/>
            <person name="Cros-Aarteil S."/>
            <person name="Calhoun S."/>
            <person name="Haridas S."/>
            <person name="Kuo A."/>
            <person name="Mondo S."/>
            <person name="Pangilinan J."/>
            <person name="Riley R."/>
            <person name="Labutti K."/>
            <person name="Andreopoulos B."/>
            <person name="Lipzen A."/>
            <person name="Chen C."/>
            <person name="Yanf M."/>
            <person name="Daum C."/>
            <person name="Ng V."/>
            <person name="Clum A."/>
            <person name="Ohm R."/>
            <person name="Martin F."/>
            <person name="Silar P."/>
            <person name="Natvig D."/>
            <person name="Lalanne C."/>
            <person name="Gautier V."/>
            <person name="Ament-Velasquez S.L."/>
            <person name="Kruys A."/>
            <person name="Hutchinson M.I."/>
            <person name="Powell A.J."/>
            <person name="Barry K."/>
            <person name="Miller A.N."/>
            <person name="Grigoriev I.V."/>
            <person name="Debuchy R."/>
            <person name="Gladieux P."/>
            <person name="Thoren M.H."/>
            <person name="Johannesson H."/>
        </authorList>
    </citation>
    <scope>NUCLEOTIDE SEQUENCE</scope>
    <source>
        <strain evidence="2">CBS 990.96</strain>
    </source>
</reference>
<dbReference type="InterPro" id="IPR010730">
    <property type="entry name" value="HET"/>
</dbReference>
<proteinExistence type="predicted"/>
<gene>
    <name evidence="2" type="ORF">QBC38DRAFT_518818</name>
</gene>
<accession>A0AAN6YR55</accession>
<evidence type="ECO:0000259" key="1">
    <source>
        <dbReference type="Pfam" id="PF06985"/>
    </source>
</evidence>
<dbReference type="Proteomes" id="UP001301958">
    <property type="component" value="Unassembled WGS sequence"/>
</dbReference>
<organism evidence="2 3">
    <name type="scientific">Podospora fimiseda</name>
    <dbReference type="NCBI Taxonomy" id="252190"/>
    <lineage>
        <taxon>Eukaryota</taxon>
        <taxon>Fungi</taxon>
        <taxon>Dikarya</taxon>
        <taxon>Ascomycota</taxon>
        <taxon>Pezizomycotina</taxon>
        <taxon>Sordariomycetes</taxon>
        <taxon>Sordariomycetidae</taxon>
        <taxon>Sordariales</taxon>
        <taxon>Podosporaceae</taxon>
        <taxon>Podospora</taxon>
    </lineage>
</organism>
<protein>
    <recommendedName>
        <fullName evidence="1">Heterokaryon incompatibility domain-containing protein</fullName>
    </recommendedName>
</protein>